<evidence type="ECO:0000313" key="2">
    <source>
        <dbReference type="Proteomes" id="UP001341245"/>
    </source>
</evidence>
<name>A0ABR0TLR2_AURPU</name>
<dbReference type="Proteomes" id="UP001341245">
    <property type="component" value="Unassembled WGS sequence"/>
</dbReference>
<accession>A0ABR0TLR2</accession>
<comment type="caution">
    <text evidence="1">The sequence shown here is derived from an EMBL/GenBank/DDBJ whole genome shotgun (WGS) entry which is preliminary data.</text>
</comment>
<dbReference type="EMBL" id="JASGXD010000006">
    <property type="protein sequence ID" value="KAK6005383.1"/>
    <property type="molecule type" value="Genomic_DNA"/>
</dbReference>
<organism evidence="1 2">
    <name type="scientific">Aureobasidium pullulans</name>
    <name type="common">Black yeast</name>
    <name type="synonym">Pullularia pullulans</name>
    <dbReference type="NCBI Taxonomy" id="5580"/>
    <lineage>
        <taxon>Eukaryota</taxon>
        <taxon>Fungi</taxon>
        <taxon>Dikarya</taxon>
        <taxon>Ascomycota</taxon>
        <taxon>Pezizomycotina</taxon>
        <taxon>Dothideomycetes</taxon>
        <taxon>Dothideomycetidae</taxon>
        <taxon>Dothideales</taxon>
        <taxon>Saccotheciaceae</taxon>
        <taxon>Aureobasidium</taxon>
    </lineage>
</organism>
<evidence type="ECO:0000313" key="1">
    <source>
        <dbReference type="EMBL" id="KAK6005383.1"/>
    </source>
</evidence>
<sequence length="230" mass="25312">MYLMLLAADSWPGSRLPESKGNPFVHDVLDRLGLLDAENDRDIETEISTDGDISDEQPTTTDDAKTIGVPESLHPNHEMVSQLNPGQSSTLPDFTTFEPQQLADACDTRKTSRPWQHQLQSQPHSFSSFPQPLSTDFVLRPPPRMTASLPTTLPSAQNLEVQDWDAANLLEPWWQQGPQTLLPSANIEPPSEMPNVNTTADTNALGISVNCGLNSYLVDPGVYACDFDVD</sequence>
<gene>
    <name evidence="1" type="ORF">QM012_008162</name>
</gene>
<reference evidence="1 2" key="1">
    <citation type="submission" date="2023-11" db="EMBL/GenBank/DDBJ databases">
        <title>Draft genome sequence and annotation of the polyextremotolerant black yeast-like fungus Aureobasidium pullulans NRRL 62042.</title>
        <authorList>
            <person name="Dielentheis-Frenken M.R.E."/>
            <person name="Wibberg D."/>
            <person name="Blank L.M."/>
            <person name="Tiso T."/>
        </authorList>
    </citation>
    <scope>NUCLEOTIDE SEQUENCE [LARGE SCALE GENOMIC DNA]</scope>
    <source>
        <strain evidence="1 2">NRRL 62042</strain>
    </source>
</reference>
<keyword evidence="2" id="KW-1185">Reference proteome</keyword>
<protein>
    <submittedName>
        <fullName evidence="1">Uncharacterized protein</fullName>
    </submittedName>
</protein>
<proteinExistence type="predicted"/>